<dbReference type="Proteomes" id="UP000287798">
    <property type="component" value="Unassembled WGS sequence"/>
</dbReference>
<dbReference type="EMBL" id="QZMU01000001">
    <property type="protein sequence ID" value="RRQ21853.1"/>
    <property type="molecule type" value="Genomic_DNA"/>
</dbReference>
<gene>
    <name evidence="1" type="ORF">D6C00_07775</name>
</gene>
<dbReference type="Pfam" id="PF06945">
    <property type="entry name" value="DUF1289"/>
    <property type="match status" value="1"/>
</dbReference>
<organism evidence="1 2">
    <name type="scientific">Thiohalobacter thiocyanaticus</name>
    <dbReference type="NCBI Taxonomy" id="585455"/>
    <lineage>
        <taxon>Bacteria</taxon>
        <taxon>Pseudomonadati</taxon>
        <taxon>Pseudomonadota</taxon>
        <taxon>Gammaproteobacteria</taxon>
        <taxon>Thiohalobacterales</taxon>
        <taxon>Thiohalobacteraceae</taxon>
        <taxon>Thiohalobacter</taxon>
    </lineage>
</organism>
<protein>
    <submittedName>
        <fullName evidence="1">DUF1289 domain-containing protein</fullName>
    </submittedName>
</protein>
<dbReference type="PANTHER" id="PTHR35175:SF2">
    <property type="entry name" value="DUF1289 DOMAIN-CONTAINING PROTEIN"/>
    <property type="match status" value="1"/>
</dbReference>
<evidence type="ECO:0000313" key="2">
    <source>
        <dbReference type="Proteomes" id="UP000287798"/>
    </source>
</evidence>
<sequence length="64" mass="7327">MNRTDPKPDSPCIRMCTLDDADVCLGCGRSLKEITEWGGADPERRREILEAAARRRARRPGWRD</sequence>
<dbReference type="PANTHER" id="PTHR35175">
    <property type="entry name" value="DUF1289 DOMAIN-CONTAINING PROTEIN"/>
    <property type="match status" value="1"/>
</dbReference>
<dbReference type="InterPro" id="IPR010710">
    <property type="entry name" value="DUF1289"/>
</dbReference>
<dbReference type="OrthoDB" id="8911262at2"/>
<evidence type="ECO:0000313" key="1">
    <source>
        <dbReference type="EMBL" id="RRQ21853.1"/>
    </source>
</evidence>
<keyword evidence="2" id="KW-1185">Reference proteome</keyword>
<reference evidence="1 2" key="1">
    <citation type="journal article" date="2010" name="Int. J. Syst. Evol. Microbiol.">
        <title>Thiohalobacter thiocyanaticus gen. nov., sp. nov., a moderately halophilic, sulfur-oxidizing gammaproteobacterium from hypersaline lakes, that utilizes thiocyanate.</title>
        <authorList>
            <person name="Sorokin D.Y."/>
            <person name="Kovaleva O.L."/>
            <person name="Tourova T.P."/>
            <person name="Muyzer G."/>
        </authorList>
    </citation>
    <scope>NUCLEOTIDE SEQUENCE [LARGE SCALE GENOMIC DNA]</scope>
    <source>
        <strain evidence="1 2">Hrh1</strain>
    </source>
</reference>
<dbReference type="RefSeq" id="WP_125181193.1">
    <property type="nucleotide sequence ID" value="NZ_QZMU01000001.1"/>
</dbReference>
<dbReference type="AlphaFoldDB" id="A0A426QJB5"/>
<name>A0A426QJB5_9GAMM</name>
<accession>A0A426QJB5</accession>
<proteinExistence type="predicted"/>
<comment type="caution">
    <text evidence="1">The sequence shown here is derived from an EMBL/GenBank/DDBJ whole genome shotgun (WGS) entry which is preliminary data.</text>
</comment>